<reference evidence="2" key="1">
    <citation type="journal article" date="2015" name="Nature">
        <title>Complex archaea that bridge the gap between prokaryotes and eukaryotes.</title>
        <authorList>
            <person name="Spang A."/>
            <person name="Saw J.H."/>
            <person name="Jorgensen S.L."/>
            <person name="Zaremba-Niedzwiedzka K."/>
            <person name="Martijn J."/>
            <person name="Lind A.E."/>
            <person name="van Eijk R."/>
            <person name="Schleper C."/>
            <person name="Guy L."/>
            <person name="Ettema T.J."/>
        </authorList>
    </citation>
    <scope>NUCLEOTIDE SEQUENCE</scope>
</reference>
<gene>
    <name evidence="2" type="ORF">LCGC14_1561970</name>
</gene>
<dbReference type="InterPro" id="IPR044925">
    <property type="entry name" value="His-Me_finger_sf"/>
</dbReference>
<dbReference type="SUPFAM" id="SSF54060">
    <property type="entry name" value="His-Me finger endonucleases"/>
    <property type="match status" value="1"/>
</dbReference>
<dbReference type="SUPFAM" id="SSF57783">
    <property type="entry name" value="Zinc beta-ribbon"/>
    <property type="match status" value="1"/>
</dbReference>
<dbReference type="SMART" id="SM00507">
    <property type="entry name" value="HNHc"/>
    <property type="match status" value="1"/>
</dbReference>
<dbReference type="InterPro" id="IPR003615">
    <property type="entry name" value="HNH_nuc"/>
</dbReference>
<accession>A0A0F9LMZ5</accession>
<dbReference type="Pfam" id="PF13392">
    <property type="entry name" value="HNH_3"/>
    <property type="match status" value="1"/>
</dbReference>
<name>A0A0F9LMZ5_9ZZZZ</name>
<evidence type="ECO:0000313" key="2">
    <source>
        <dbReference type="EMBL" id="KKM44179.1"/>
    </source>
</evidence>
<feature type="domain" description="HNH nuclease" evidence="1">
    <location>
        <begin position="66"/>
        <end position="114"/>
    </location>
</feature>
<sequence length="151" mass="17443">MPRIEKQIVCPSCKRGNPGGFYKLERLDENTMLQYRKCRFCGFEWRREKAIYALPCGGYRYIQVPSGENVSEHRYVWEQHYGKISEGFVIHHINGNQQDNTIGNLIALPHKKHNSHLAKQNLARVFVACPSCGAKFPYLQQLVDNDYNAIA</sequence>
<dbReference type="AlphaFoldDB" id="A0A0F9LMZ5"/>
<protein>
    <recommendedName>
        <fullName evidence="1">HNH nuclease domain-containing protein</fullName>
    </recommendedName>
</protein>
<comment type="caution">
    <text evidence="2">The sequence shown here is derived from an EMBL/GenBank/DDBJ whole genome shotgun (WGS) entry which is preliminary data.</text>
</comment>
<dbReference type="EMBL" id="LAZR01012078">
    <property type="protein sequence ID" value="KKM44179.1"/>
    <property type="molecule type" value="Genomic_DNA"/>
</dbReference>
<organism evidence="2">
    <name type="scientific">marine sediment metagenome</name>
    <dbReference type="NCBI Taxonomy" id="412755"/>
    <lineage>
        <taxon>unclassified sequences</taxon>
        <taxon>metagenomes</taxon>
        <taxon>ecological metagenomes</taxon>
    </lineage>
</organism>
<proteinExistence type="predicted"/>
<evidence type="ECO:0000259" key="1">
    <source>
        <dbReference type="SMART" id="SM00507"/>
    </source>
</evidence>
<dbReference type="Gene3D" id="3.90.75.20">
    <property type="match status" value="1"/>
</dbReference>